<reference evidence="1 2" key="1">
    <citation type="submission" date="2019-02" db="EMBL/GenBank/DDBJ databases">
        <title>Complete genome sequence of Burkholderia cenocepacia phage BcepSauron.</title>
        <authorList>
            <person name="Park K."/>
            <person name="Gonzalez C."/>
            <person name="Liu M."/>
            <person name="Gill J."/>
        </authorList>
    </citation>
    <scope>NUCLEOTIDE SEQUENCE [LARGE SCALE GENOMIC DNA]</scope>
</reference>
<protein>
    <submittedName>
        <fullName evidence="1">Uncharacterized protein</fullName>
    </submittedName>
</protein>
<sequence>MNISKFYEPAYQMETAVTRARMVVDAVRKSEAIPEGVVFEILLVSERDCSVWNALGSEFKEESDLGLMQCHPDALTDSRVRGTSRVLVIFDACVDPDQFNLGIVRGLYNSLLSASYASHLPPEYLILRVE</sequence>
<gene>
    <name evidence="1" type="ORF">BcepSauron_190</name>
</gene>
<dbReference type="Proteomes" id="UP000301424">
    <property type="component" value="Segment"/>
</dbReference>
<proteinExistence type="predicted"/>
<evidence type="ECO:0000313" key="1">
    <source>
        <dbReference type="EMBL" id="QBQ74570.1"/>
    </source>
</evidence>
<accession>A0A482MN97</accession>
<name>A0A482MN97_9CAUD</name>
<dbReference type="EMBL" id="MK552141">
    <property type="protein sequence ID" value="QBQ74570.1"/>
    <property type="molecule type" value="Genomic_DNA"/>
</dbReference>
<evidence type="ECO:0000313" key="2">
    <source>
        <dbReference type="Proteomes" id="UP000301424"/>
    </source>
</evidence>
<keyword evidence="2" id="KW-1185">Reference proteome</keyword>
<organism evidence="1 2">
    <name type="scientific">Burkholderia phage BcepSauron</name>
    <dbReference type="NCBI Taxonomy" id="2530033"/>
    <lineage>
        <taxon>Viruses</taxon>
        <taxon>Duplodnaviria</taxon>
        <taxon>Heunggongvirae</taxon>
        <taxon>Uroviricota</taxon>
        <taxon>Caudoviricetes</taxon>
        <taxon>Sarumanvirus</taxon>
        <taxon>Sarumanvirus bcepsauron</taxon>
    </lineage>
</organism>